<dbReference type="InterPro" id="IPR052916">
    <property type="entry name" value="Type-I_RE_MTase_Subunit"/>
</dbReference>
<dbReference type="InterPro" id="IPR029063">
    <property type="entry name" value="SAM-dependent_MTases_sf"/>
</dbReference>
<keyword evidence="11" id="KW-1185">Reference proteome</keyword>
<evidence type="ECO:0000259" key="8">
    <source>
        <dbReference type="Pfam" id="PF02384"/>
    </source>
</evidence>
<comment type="catalytic activity">
    <reaction evidence="7">
        <text>a 2'-deoxyadenosine in DNA + S-adenosyl-L-methionine = an N(6)-methyl-2'-deoxyadenosine in DNA + S-adenosyl-L-homocysteine + H(+)</text>
        <dbReference type="Rhea" id="RHEA:15197"/>
        <dbReference type="Rhea" id="RHEA-COMP:12418"/>
        <dbReference type="Rhea" id="RHEA-COMP:12419"/>
        <dbReference type="ChEBI" id="CHEBI:15378"/>
        <dbReference type="ChEBI" id="CHEBI:57856"/>
        <dbReference type="ChEBI" id="CHEBI:59789"/>
        <dbReference type="ChEBI" id="CHEBI:90615"/>
        <dbReference type="ChEBI" id="CHEBI:90616"/>
        <dbReference type="EC" id="2.1.1.72"/>
    </reaction>
</comment>
<evidence type="ECO:0000313" key="11">
    <source>
        <dbReference type="Proteomes" id="UP001595755"/>
    </source>
</evidence>
<keyword evidence="6" id="KW-0680">Restriction system</keyword>
<dbReference type="SUPFAM" id="SSF53335">
    <property type="entry name" value="S-adenosyl-L-methionine-dependent methyltransferases"/>
    <property type="match status" value="1"/>
</dbReference>
<dbReference type="EMBL" id="JBHSED010000040">
    <property type="protein sequence ID" value="MFC4305506.1"/>
    <property type="molecule type" value="Genomic_DNA"/>
</dbReference>
<evidence type="ECO:0000256" key="7">
    <source>
        <dbReference type="ARBA" id="ARBA00047942"/>
    </source>
</evidence>
<feature type="domain" description="N6 adenine-specific DNA methyltransferase N-terminal" evidence="9">
    <location>
        <begin position="10"/>
        <end position="118"/>
    </location>
</feature>
<dbReference type="GO" id="GO:0032259">
    <property type="term" value="P:methylation"/>
    <property type="evidence" value="ECO:0007669"/>
    <property type="project" value="UniProtKB-KW"/>
</dbReference>
<sequence>MTKGTGLAGMESKLWMAADKLRGSIAPTRYKDIVLGILFLKYISDREKRDENKRPKSFRVPEEARWTYIMERADTAEIGFTLDEAFRAIERGNKRLSGVLPIRYSGEELDPRRIGEVVAVIDSFDTLTIEEDALGRVYEYFLGKFASLLGQGDGEFYTPDGVVKLLVEMIGPVSGTLYDPCCGSGGMLVQASRAVQAQSGRISNLSVFGQEMNAATRRLAIMNLTVRGVEADLGRTNGDTLRADQFMDRKFDNILANPPFNVSDWGQESLLEDPRWQWGVPAKGNANYAWLSHTLAKLAPSGVAGIVLANGSLTSRISGEGDLRREMIERDKVDCIVSLPDKLFYTTGIPVSLWLFRNGKRRKGEVLFLDARSRGTMVNRKLRELEETDIGEIAGAYHRWLADCKYQDKAGWCKSASIADIRERDYLLTPARYVGVKETEEGEPFGEKMDKLVAELAELMSQTPILDERIKKSLRAIGYEL</sequence>
<dbReference type="InterPro" id="IPR038333">
    <property type="entry name" value="T1MK-like_N_sf"/>
</dbReference>
<reference evidence="11" key="1">
    <citation type="journal article" date="2019" name="Int. J. Syst. Evol. Microbiol.">
        <title>The Global Catalogue of Microorganisms (GCM) 10K type strain sequencing project: providing services to taxonomists for standard genome sequencing and annotation.</title>
        <authorList>
            <consortium name="The Broad Institute Genomics Platform"/>
            <consortium name="The Broad Institute Genome Sequencing Center for Infectious Disease"/>
            <person name="Wu L."/>
            <person name="Ma J."/>
        </authorList>
    </citation>
    <scope>NUCLEOTIDE SEQUENCE [LARGE SCALE GENOMIC DNA]</scope>
    <source>
        <strain evidence="11">CGMCC 4.1641</strain>
    </source>
</reference>
<evidence type="ECO:0000259" key="9">
    <source>
        <dbReference type="Pfam" id="PF12161"/>
    </source>
</evidence>
<dbReference type="Pfam" id="PF02384">
    <property type="entry name" value="N6_Mtase"/>
    <property type="match status" value="1"/>
</dbReference>
<evidence type="ECO:0000256" key="5">
    <source>
        <dbReference type="ARBA" id="ARBA00022691"/>
    </source>
</evidence>
<organism evidence="10 11">
    <name type="scientific">Cohnella boryungensis</name>
    <dbReference type="NCBI Taxonomy" id="768479"/>
    <lineage>
        <taxon>Bacteria</taxon>
        <taxon>Bacillati</taxon>
        <taxon>Bacillota</taxon>
        <taxon>Bacilli</taxon>
        <taxon>Bacillales</taxon>
        <taxon>Paenibacillaceae</taxon>
        <taxon>Cohnella</taxon>
    </lineage>
</organism>
<gene>
    <name evidence="10" type="ORF">ACFO1S_18915</name>
</gene>
<comment type="similarity">
    <text evidence="1">Belongs to the N(4)/N(6)-methyltransferase family.</text>
</comment>
<evidence type="ECO:0000256" key="6">
    <source>
        <dbReference type="ARBA" id="ARBA00022747"/>
    </source>
</evidence>
<evidence type="ECO:0000256" key="1">
    <source>
        <dbReference type="ARBA" id="ARBA00006594"/>
    </source>
</evidence>
<dbReference type="PANTHER" id="PTHR42998">
    <property type="entry name" value="TYPE I RESTRICTION ENZYME HINDVIIP M PROTEIN-RELATED"/>
    <property type="match status" value="1"/>
</dbReference>
<dbReference type="InterPro" id="IPR003356">
    <property type="entry name" value="DNA_methylase_A-5"/>
</dbReference>
<dbReference type="Gene3D" id="1.20.1260.30">
    <property type="match status" value="2"/>
</dbReference>
<feature type="domain" description="DNA methylase adenine-specific" evidence="8">
    <location>
        <begin position="131"/>
        <end position="441"/>
    </location>
</feature>
<dbReference type="Gene3D" id="3.40.50.150">
    <property type="entry name" value="Vaccinia Virus protein VP39"/>
    <property type="match status" value="1"/>
</dbReference>
<comment type="caution">
    <text evidence="10">The sequence shown here is derived from an EMBL/GenBank/DDBJ whole genome shotgun (WGS) entry which is preliminary data.</text>
</comment>
<keyword evidence="3 10" id="KW-0489">Methyltransferase</keyword>
<evidence type="ECO:0000256" key="4">
    <source>
        <dbReference type="ARBA" id="ARBA00022679"/>
    </source>
</evidence>
<keyword evidence="4" id="KW-0808">Transferase</keyword>
<dbReference type="PROSITE" id="PS00092">
    <property type="entry name" value="N6_MTASE"/>
    <property type="match status" value="1"/>
</dbReference>
<accession>A0ABV8SD57</accession>
<dbReference type="Pfam" id="PF12161">
    <property type="entry name" value="HsdM_N"/>
    <property type="match status" value="1"/>
</dbReference>
<protein>
    <recommendedName>
        <fullName evidence="2">site-specific DNA-methyltransferase (adenine-specific)</fullName>
        <ecNumber evidence="2">2.1.1.72</ecNumber>
    </recommendedName>
</protein>
<dbReference type="RefSeq" id="WP_204601113.1">
    <property type="nucleotide sequence ID" value="NZ_JBHSED010000040.1"/>
</dbReference>
<evidence type="ECO:0000313" key="10">
    <source>
        <dbReference type="EMBL" id="MFC4305506.1"/>
    </source>
</evidence>
<dbReference type="InterPro" id="IPR022749">
    <property type="entry name" value="D12N6_MeTrfase_N"/>
</dbReference>
<dbReference type="InterPro" id="IPR002052">
    <property type="entry name" value="DNA_methylase_N6_adenine_CS"/>
</dbReference>
<dbReference type="EC" id="2.1.1.72" evidence="2"/>
<proteinExistence type="inferred from homology"/>
<keyword evidence="5" id="KW-0949">S-adenosyl-L-methionine</keyword>
<dbReference type="GO" id="GO:0008168">
    <property type="term" value="F:methyltransferase activity"/>
    <property type="evidence" value="ECO:0007669"/>
    <property type="project" value="UniProtKB-KW"/>
</dbReference>
<dbReference type="Proteomes" id="UP001595755">
    <property type="component" value="Unassembled WGS sequence"/>
</dbReference>
<dbReference type="PRINTS" id="PR00507">
    <property type="entry name" value="N12N6MTFRASE"/>
</dbReference>
<evidence type="ECO:0000256" key="2">
    <source>
        <dbReference type="ARBA" id="ARBA00011900"/>
    </source>
</evidence>
<dbReference type="PANTHER" id="PTHR42998:SF1">
    <property type="entry name" value="TYPE I RESTRICTION ENZYME HINDI METHYLASE SUBUNIT"/>
    <property type="match status" value="1"/>
</dbReference>
<evidence type="ECO:0000256" key="3">
    <source>
        <dbReference type="ARBA" id="ARBA00022603"/>
    </source>
</evidence>
<name>A0ABV8SD57_9BACL</name>